<reference evidence="2" key="1">
    <citation type="submission" date="2016-09" db="EMBL/GenBank/DDBJ databases">
        <authorList>
            <person name="Guldener U."/>
        </authorList>
    </citation>
    <scope>NUCLEOTIDE SEQUENCE [LARGE SCALE GENOMIC DNA]</scope>
    <source>
        <strain evidence="2">V64-1</strain>
    </source>
</reference>
<dbReference type="VEuPathDB" id="FungiDB:FOIG_01457"/>
<evidence type="ECO:0000313" key="1">
    <source>
        <dbReference type="EMBL" id="SCO79228.1"/>
    </source>
</evidence>
<name>A0A2H3SRY1_FUSOX</name>
<dbReference type="VEuPathDB" id="FungiDB:HZS61_001273"/>
<organism evidence="1 2">
    <name type="scientific">Fusarium oxysporum</name>
    <name type="common">Fusarium vascular wilt</name>
    <dbReference type="NCBI Taxonomy" id="5507"/>
    <lineage>
        <taxon>Eukaryota</taxon>
        <taxon>Fungi</taxon>
        <taxon>Dikarya</taxon>
        <taxon>Ascomycota</taxon>
        <taxon>Pezizomycotina</taxon>
        <taxon>Sordariomycetes</taxon>
        <taxon>Hypocreomycetidae</taxon>
        <taxon>Hypocreales</taxon>
        <taxon>Nectriaceae</taxon>
        <taxon>Fusarium</taxon>
        <taxon>Fusarium oxysporum species complex</taxon>
    </lineage>
</organism>
<dbReference type="EMBL" id="FMJY01000002">
    <property type="protein sequence ID" value="SCO79228.1"/>
    <property type="molecule type" value="Genomic_DNA"/>
</dbReference>
<dbReference type="Proteomes" id="UP000219369">
    <property type="component" value="Unassembled WGS sequence"/>
</dbReference>
<evidence type="ECO:0000313" key="2">
    <source>
        <dbReference type="Proteomes" id="UP000219369"/>
    </source>
</evidence>
<dbReference type="OrthoDB" id="5082942at2759"/>
<dbReference type="VEuPathDB" id="FungiDB:FOZG_01665"/>
<proteinExistence type="predicted"/>
<accession>A0A2H3SRY1</accession>
<dbReference type="AlphaFoldDB" id="A0A2H3SRY1"/>
<protein>
    <submittedName>
        <fullName evidence="1">Uncharacterized protein</fullName>
    </submittedName>
</protein>
<gene>
    <name evidence="1" type="ORF">FRV6_03441</name>
</gene>
<sequence length="258" mass="29284">MTELQELDLSLKGWHQEQEKNLCELLIRTRKWDMLKSLKISASPEIICAVLSRCVPKIPEAVNLDGEYGTRTYIELARRCSSFRSQHSLKKLNISPNLHGPLLDEQIILGVKTHFEGLTCLNIQGRSDELWDSWWTTTVSTTNIANPDVFVPGNDNVVPTQDSSGLLVKRIRDQKRNIQPLHNRINGLRELSPLPNDGTTQDRVFYYKEFTIGAAGPQAKKRRTKSNTNIVNACNDYISIHVDDSLDLIKTSDMVKQT</sequence>